<evidence type="ECO:0000256" key="1">
    <source>
        <dbReference type="ARBA" id="ARBA00008777"/>
    </source>
</evidence>
<dbReference type="AlphaFoldDB" id="A0A975B4X4"/>
<evidence type="ECO:0000313" key="7">
    <source>
        <dbReference type="EMBL" id="QTA78865.1"/>
    </source>
</evidence>
<comment type="subunit">
    <text evidence="4">Part of the 50S ribosomal subunit. Contacts protein L32.</text>
</comment>
<gene>
    <name evidence="4 7" type="primary">rplQ</name>
    <name evidence="7" type="ORF">dnl_11070</name>
</gene>
<evidence type="ECO:0000256" key="4">
    <source>
        <dbReference type="HAMAP-Rule" id="MF_01368"/>
    </source>
</evidence>
<proteinExistence type="inferred from homology"/>
<comment type="similarity">
    <text evidence="1 4 5">Belongs to the bacterial ribosomal protein bL17 family.</text>
</comment>
<keyword evidence="3 4" id="KW-0687">Ribonucleoprotein</keyword>
<feature type="compositionally biased region" description="Basic and acidic residues" evidence="6">
    <location>
        <begin position="179"/>
        <end position="199"/>
    </location>
</feature>
<evidence type="ECO:0000256" key="3">
    <source>
        <dbReference type="ARBA" id="ARBA00023274"/>
    </source>
</evidence>
<dbReference type="InterPro" id="IPR047859">
    <property type="entry name" value="Ribosomal_bL17_CS"/>
</dbReference>
<protein>
    <recommendedName>
        <fullName evidence="4">Large ribosomal subunit protein bL17</fullName>
    </recommendedName>
</protein>
<evidence type="ECO:0000256" key="5">
    <source>
        <dbReference type="RuleBase" id="RU000660"/>
    </source>
</evidence>
<reference evidence="7" key="1">
    <citation type="journal article" date="2021" name="Microb. Physiol.">
        <title>Proteogenomic Insights into the Physiology of Marine, Sulfate-Reducing, Filamentous Desulfonema limicola and Desulfonema magnum.</title>
        <authorList>
            <person name="Schnaars V."/>
            <person name="Wohlbrand L."/>
            <person name="Scheve S."/>
            <person name="Hinrichs C."/>
            <person name="Reinhardt R."/>
            <person name="Rabus R."/>
        </authorList>
    </citation>
    <scope>NUCLEOTIDE SEQUENCE</scope>
    <source>
        <strain evidence="7">5ac10</strain>
    </source>
</reference>
<accession>A0A975B4X4</accession>
<dbReference type="EMBL" id="CP061799">
    <property type="protein sequence ID" value="QTA78865.1"/>
    <property type="molecule type" value="Genomic_DNA"/>
</dbReference>
<keyword evidence="2 4" id="KW-0689">Ribosomal protein</keyword>
<name>A0A975B4X4_9BACT</name>
<evidence type="ECO:0000313" key="8">
    <source>
        <dbReference type="Proteomes" id="UP000663720"/>
    </source>
</evidence>
<evidence type="ECO:0000256" key="6">
    <source>
        <dbReference type="SAM" id="MobiDB-lite"/>
    </source>
</evidence>
<dbReference type="InterPro" id="IPR036373">
    <property type="entry name" value="Ribosomal_bL17_sf"/>
</dbReference>
<dbReference type="Pfam" id="PF01196">
    <property type="entry name" value="Ribosomal_L17"/>
    <property type="match status" value="1"/>
</dbReference>
<dbReference type="GO" id="GO:0003735">
    <property type="term" value="F:structural constituent of ribosome"/>
    <property type="evidence" value="ECO:0007669"/>
    <property type="project" value="InterPro"/>
</dbReference>
<dbReference type="PANTHER" id="PTHR14413">
    <property type="entry name" value="RIBOSOMAL PROTEIN L17"/>
    <property type="match status" value="1"/>
</dbReference>
<dbReference type="Proteomes" id="UP000663720">
    <property type="component" value="Chromosome"/>
</dbReference>
<dbReference type="SUPFAM" id="SSF64263">
    <property type="entry name" value="Prokaryotic ribosomal protein L17"/>
    <property type="match status" value="1"/>
</dbReference>
<dbReference type="GO" id="GO:0022625">
    <property type="term" value="C:cytosolic large ribosomal subunit"/>
    <property type="evidence" value="ECO:0007669"/>
    <property type="project" value="TreeGrafter"/>
</dbReference>
<dbReference type="GO" id="GO:0006412">
    <property type="term" value="P:translation"/>
    <property type="evidence" value="ECO:0007669"/>
    <property type="project" value="UniProtKB-UniRule"/>
</dbReference>
<dbReference type="PROSITE" id="PS01167">
    <property type="entry name" value="RIBOSOMAL_L17"/>
    <property type="match status" value="1"/>
</dbReference>
<feature type="region of interest" description="Disordered" evidence="6">
    <location>
        <begin position="154"/>
        <end position="199"/>
    </location>
</feature>
<dbReference type="InterPro" id="IPR000456">
    <property type="entry name" value="Ribosomal_bL17"/>
</dbReference>
<sequence length="199" mass="22465">MRHRKSGAKLGRTSSHRNAMFRNMVTSLLKYDRIQTTDVKAKELRGWADHVITLAKRGDLHARRQVLSIVREKAIVHKLFDEASERYGNISGGYTRIVKLGHRPGDSAPVSLIELVEAGKRKIRQVVPKQKEAAVSETKETELKKAEPVEIEKPEIKGTEAVKIEKKAEAETPVPVEPEEIKDNQDLQEKKAIDTDDTK</sequence>
<keyword evidence="8" id="KW-1185">Reference proteome</keyword>
<dbReference type="HAMAP" id="MF_01368">
    <property type="entry name" value="Ribosomal_bL17"/>
    <property type="match status" value="1"/>
</dbReference>
<dbReference type="NCBIfam" id="TIGR00059">
    <property type="entry name" value="L17"/>
    <property type="match status" value="1"/>
</dbReference>
<evidence type="ECO:0000256" key="2">
    <source>
        <dbReference type="ARBA" id="ARBA00022980"/>
    </source>
</evidence>
<dbReference type="PANTHER" id="PTHR14413:SF16">
    <property type="entry name" value="LARGE RIBOSOMAL SUBUNIT PROTEIN BL17M"/>
    <property type="match status" value="1"/>
</dbReference>
<dbReference type="FunFam" id="3.90.1030.10:FF:000001">
    <property type="entry name" value="50S ribosomal protein L17"/>
    <property type="match status" value="1"/>
</dbReference>
<dbReference type="KEGG" id="dli:dnl_11070"/>
<dbReference type="Gene3D" id="3.90.1030.10">
    <property type="entry name" value="Ribosomal protein L17"/>
    <property type="match status" value="1"/>
</dbReference>
<feature type="compositionally biased region" description="Basic and acidic residues" evidence="6">
    <location>
        <begin position="154"/>
        <end position="170"/>
    </location>
</feature>
<organism evidence="7 8">
    <name type="scientific">Desulfonema limicola</name>
    <dbReference type="NCBI Taxonomy" id="45656"/>
    <lineage>
        <taxon>Bacteria</taxon>
        <taxon>Pseudomonadati</taxon>
        <taxon>Thermodesulfobacteriota</taxon>
        <taxon>Desulfobacteria</taxon>
        <taxon>Desulfobacterales</taxon>
        <taxon>Desulfococcaceae</taxon>
        <taxon>Desulfonema</taxon>
    </lineage>
</organism>